<proteinExistence type="inferred from homology"/>
<dbReference type="InterPro" id="IPR058625">
    <property type="entry name" value="MdtA-like_BSH"/>
</dbReference>
<dbReference type="EMBL" id="JBHSMF010000006">
    <property type="protein sequence ID" value="MFC5497417.1"/>
    <property type="molecule type" value="Genomic_DNA"/>
</dbReference>
<feature type="chain" id="PRO_5046478356" evidence="4">
    <location>
        <begin position="35"/>
        <end position="422"/>
    </location>
</feature>
<sequence length="422" mass="43012">MAVSTTFAPSHPLPRALAAAALLLALAACGDKQAAQSGPPGGMPPAEVGVLTVTPSEIGLVTELPGRLEASRVAQVRARAAGIVLQRLFREGSDVRAGQPLFKIDPAPYAATYSSSQAALAKAQANAAQATMLAERYKPLVEANAISKQDYANAVAAQKTAEADVASARAAVQTAGINLGYATVTAPISGRIGRALVTEGALVGQGEATPLAMIQQIDPMYVNFTQSATDVLNLRRSLDAGRLKRAGADAASVKILLEDGTAHSRAGRLLFSDLSVDPTSGQVTLRAEVPNPGAVLLPGMYVRVQLEQAKASNAILLPQQAVTRSGQGDSVMVVTPDGKVGPRPVKVGSEQNGQWVILDGLKAGEMVMVDGFQKLRPGATVKPVPWRPGSPPAMGAPAAGAAPAASAARPAASSASAPAAAK</sequence>
<comment type="caution">
    <text evidence="9">The sequence shown here is derived from an EMBL/GenBank/DDBJ whole genome shotgun (WGS) entry which is preliminary data.</text>
</comment>
<evidence type="ECO:0000313" key="9">
    <source>
        <dbReference type="EMBL" id="MFC5497417.1"/>
    </source>
</evidence>
<dbReference type="PANTHER" id="PTHR30158">
    <property type="entry name" value="ACRA/E-RELATED COMPONENT OF DRUG EFFLUX TRANSPORTER"/>
    <property type="match status" value="1"/>
</dbReference>
<dbReference type="Pfam" id="PF25917">
    <property type="entry name" value="BSH_RND"/>
    <property type="match status" value="1"/>
</dbReference>
<dbReference type="Pfam" id="PF25944">
    <property type="entry name" value="Beta-barrel_RND"/>
    <property type="match status" value="1"/>
</dbReference>
<feature type="compositionally biased region" description="Low complexity" evidence="3">
    <location>
        <begin position="392"/>
        <end position="422"/>
    </location>
</feature>
<keyword evidence="10" id="KW-1185">Reference proteome</keyword>
<feature type="signal peptide" evidence="4">
    <location>
        <begin position="1"/>
        <end position="34"/>
    </location>
</feature>
<evidence type="ECO:0000259" key="8">
    <source>
        <dbReference type="Pfam" id="PF25967"/>
    </source>
</evidence>
<evidence type="ECO:0000259" key="6">
    <source>
        <dbReference type="Pfam" id="PF25917"/>
    </source>
</evidence>
<feature type="region of interest" description="Disordered" evidence="3">
    <location>
        <begin position="384"/>
        <end position="422"/>
    </location>
</feature>
<dbReference type="Pfam" id="PF25876">
    <property type="entry name" value="HH_MFP_RND"/>
    <property type="match status" value="1"/>
</dbReference>
<dbReference type="Pfam" id="PF25967">
    <property type="entry name" value="RND-MFP_C"/>
    <property type="match status" value="1"/>
</dbReference>
<feature type="domain" description="Multidrug resistance protein MdtA-like barrel-sandwich hybrid" evidence="6">
    <location>
        <begin position="72"/>
        <end position="215"/>
    </location>
</feature>
<name>A0ABW0NEL1_9BURK</name>
<organism evidence="9 10">
    <name type="scientific">Caenimonas terrae</name>
    <dbReference type="NCBI Taxonomy" id="696074"/>
    <lineage>
        <taxon>Bacteria</taxon>
        <taxon>Pseudomonadati</taxon>
        <taxon>Pseudomonadota</taxon>
        <taxon>Betaproteobacteria</taxon>
        <taxon>Burkholderiales</taxon>
        <taxon>Comamonadaceae</taxon>
        <taxon>Caenimonas</taxon>
    </lineage>
</organism>
<feature type="domain" description="Multidrug resistance protein MdtA-like beta-barrel" evidence="7">
    <location>
        <begin position="219"/>
        <end position="308"/>
    </location>
</feature>
<dbReference type="Gene3D" id="2.40.420.20">
    <property type="match status" value="1"/>
</dbReference>
<dbReference type="InterPro" id="IPR058627">
    <property type="entry name" value="MdtA-like_C"/>
</dbReference>
<dbReference type="SUPFAM" id="SSF111369">
    <property type="entry name" value="HlyD-like secretion proteins"/>
    <property type="match status" value="1"/>
</dbReference>
<dbReference type="Proteomes" id="UP001596037">
    <property type="component" value="Unassembled WGS sequence"/>
</dbReference>
<feature type="domain" description="Multidrug resistance protein MdtA-like alpha-helical hairpin" evidence="5">
    <location>
        <begin position="113"/>
        <end position="182"/>
    </location>
</feature>
<evidence type="ECO:0000256" key="1">
    <source>
        <dbReference type="ARBA" id="ARBA00004196"/>
    </source>
</evidence>
<gene>
    <name evidence="9" type="ORF">ACFPOE_07720</name>
</gene>
<evidence type="ECO:0000259" key="5">
    <source>
        <dbReference type="Pfam" id="PF25876"/>
    </source>
</evidence>
<reference evidence="10" key="1">
    <citation type="journal article" date="2019" name="Int. J. Syst. Evol. Microbiol.">
        <title>The Global Catalogue of Microorganisms (GCM) 10K type strain sequencing project: providing services to taxonomists for standard genome sequencing and annotation.</title>
        <authorList>
            <consortium name="The Broad Institute Genomics Platform"/>
            <consortium name="The Broad Institute Genome Sequencing Center for Infectious Disease"/>
            <person name="Wu L."/>
            <person name="Ma J."/>
        </authorList>
    </citation>
    <scope>NUCLEOTIDE SEQUENCE [LARGE SCALE GENOMIC DNA]</scope>
    <source>
        <strain evidence="10">CCUG 57401</strain>
    </source>
</reference>
<comment type="similarity">
    <text evidence="2">Belongs to the membrane fusion protein (MFP) (TC 8.A.1) family.</text>
</comment>
<evidence type="ECO:0000256" key="2">
    <source>
        <dbReference type="ARBA" id="ARBA00009477"/>
    </source>
</evidence>
<evidence type="ECO:0000256" key="3">
    <source>
        <dbReference type="SAM" id="MobiDB-lite"/>
    </source>
</evidence>
<evidence type="ECO:0000259" key="7">
    <source>
        <dbReference type="Pfam" id="PF25944"/>
    </source>
</evidence>
<dbReference type="RefSeq" id="WP_376849478.1">
    <property type="nucleotide sequence ID" value="NZ_JBHSMF010000006.1"/>
</dbReference>
<dbReference type="PANTHER" id="PTHR30158:SF3">
    <property type="entry name" value="MULTIDRUG EFFLUX PUMP SUBUNIT ACRA-RELATED"/>
    <property type="match status" value="1"/>
</dbReference>
<dbReference type="InterPro" id="IPR058626">
    <property type="entry name" value="MdtA-like_b-barrel"/>
</dbReference>
<accession>A0ABW0NEL1</accession>
<protein>
    <submittedName>
        <fullName evidence="9">Efflux RND transporter periplasmic adaptor subunit</fullName>
    </submittedName>
</protein>
<comment type="subcellular location">
    <subcellularLocation>
        <location evidence="1">Cell envelope</location>
    </subcellularLocation>
</comment>
<evidence type="ECO:0000256" key="4">
    <source>
        <dbReference type="SAM" id="SignalP"/>
    </source>
</evidence>
<dbReference type="Gene3D" id="2.40.30.170">
    <property type="match status" value="1"/>
</dbReference>
<dbReference type="Gene3D" id="2.40.50.100">
    <property type="match status" value="1"/>
</dbReference>
<feature type="domain" description="Multidrug resistance protein MdtA-like C-terminal permuted SH3" evidence="8">
    <location>
        <begin position="313"/>
        <end position="374"/>
    </location>
</feature>
<dbReference type="Gene3D" id="1.10.287.470">
    <property type="entry name" value="Helix hairpin bin"/>
    <property type="match status" value="1"/>
</dbReference>
<dbReference type="InterPro" id="IPR006143">
    <property type="entry name" value="RND_pump_MFP"/>
</dbReference>
<keyword evidence="4" id="KW-0732">Signal</keyword>
<dbReference type="NCBIfam" id="TIGR01730">
    <property type="entry name" value="RND_mfp"/>
    <property type="match status" value="1"/>
</dbReference>
<evidence type="ECO:0000313" key="10">
    <source>
        <dbReference type="Proteomes" id="UP001596037"/>
    </source>
</evidence>
<dbReference type="InterPro" id="IPR058624">
    <property type="entry name" value="MdtA-like_HH"/>
</dbReference>